<keyword evidence="6" id="KW-1185">Reference proteome</keyword>
<dbReference type="Gene3D" id="3.30.1490.130">
    <property type="entry name" value="D-aminoacylase. Domain 3"/>
    <property type="match status" value="1"/>
</dbReference>
<evidence type="ECO:0000313" key="6">
    <source>
        <dbReference type="Proteomes" id="UP000062160"/>
    </source>
</evidence>
<dbReference type="Gene3D" id="3.20.20.140">
    <property type="entry name" value="Metal-dependent hydrolases"/>
    <property type="match status" value="1"/>
</dbReference>
<dbReference type="PANTHER" id="PTHR11113:SF14">
    <property type="entry name" value="N-ACETYLGLUCOSAMINE-6-PHOSPHATE DEACETYLASE"/>
    <property type="match status" value="1"/>
</dbReference>
<dbReference type="Gene3D" id="2.30.40.10">
    <property type="entry name" value="Urease, subunit C, domain 1"/>
    <property type="match status" value="1"/>
</dbReference>
<dbReference type="SUPFAM" id="SSF51556">
    <property type="entry name" value="Metallo-dependent hydrolases"/>
    <property type="match status" value="1"/>
</dbReference>
<dbReference type="InterPro" id="IPR023100">
    <property type="entry name" value="D-aminoacylase_insert_dom_sf"/>
</dbReference>
<proteinExistence type="inferred from homology"/>
<dbReference type="EMBL" id="DF977001">
    <property type="protein sequence ID" value="GAQ25430.1"/>
    <property type="molecule type" value="Genomic_DNA"/>
</dbReference>
<dbReference type="InterPro" id="IPR006680">
    <property type="entry name" value="Amidohydro-rel"/>
</dbReference>
<feature type="domain" description="Amidohydrolase 3" evidence="4">
    <location>
        <begin position="324"/>
        <end position="432"/>
    </location>
</feature>
<reference evidence="5" key="1">
    <citation type="journal article" date="2016" name="Genome Announc.">
        <title>Draft Genome Sequence of the Syntrophic Lactate-Degrading Bacterium Tepidanaerobacter syntrophicus JLT.</title>
        <authorList>
            <person name="Matsuura N."/>
            <person name="Ohashi A."/>
            <person name="Tourlousse D.M."/>
            <person name="Sekiguchi Y."/>
        </authorList>
    </citation>
    <scope>NUCLEOTIDE SEQUENCE [LARGE SCALE GENOMIC DNA]</scope>
    <source>
        <strain evidence="5">JL</strain>
    </source>
</reference>
<organism evidence="5">
    <name type="scientific">Tepidanaerobacter syntrophicus</name>
    <dbReference type="NCBI Taxonomy" id="224999"/>
    <lineage>
        <taxon>Bacteria</taxon>
        <taxon>Bacillati</taxon>
        <taxon>Bacillota</taxon>
        <taxon>Clostridia</taxon>
        <taxon>Thermosediminibacterales</taxon>
        <taxon>Tepidanaerobacteraceae</taxon>
        <taxon>Tepidanaerobacter</taxon>
    </lineage>
</organism>
<dbReference type="SUPFAM" id="SSF51338">
    <property type="entry name" value="Composite domain of metallo-dependent hydrolases"/>
    <property type="match status" value="1"/>
</dbReference>
<dbReference type="Pfam" id="PF07969">
    <property type="entry name" value="Amidohydro_3"/>
    <property type="match status" value="1"/>
</dbReference>
<dbReference type="InterPro" id="IPR011059">
    <property type="entry name" value="Metal-dep_hydrolase_composite"/>
</dbReference>
<evidence type="ECO:0000256" key="1">
    <source>
        <dbReference type="ARBA" id="ARBA00010716"/>
    </source>
</evidence>
<dbReference type="Pfam" id="PF01979">
    <property type="entry name" value="Amidohydro_1"/>
    <property type="match status" value="1"/>
</dbReference>
<feature type="domain" description="Amidohydrolase-related" evidence="3">
    <location>
        <begin position="51"/>
        <end position="197"/>
    </location>
</feature>
<evidence type="ECO:0000256" key="2">
    <source>
        <dbReference type="ARBA" id="ARBA00022801"/>
    </source>
</evidence>
<dbReference type="PANTHER" id="PTHR11113">
    <property type="entry name" value="N-ACETYLGLUCOSAMINE-6-PHOSPHATE DEACETYLASE"/>
    <property type="match status" value="1"/>
</dbReference>
<dbReference type="GO" id="GO:0006046">
    <property type="term" value="P:N-acetylglucosamine catabolic process"/>
    <property type="evidence" value="ECO:0007669"/>
    <property type="project" value="TreeGrafter"/>
</dbReference>
<dbReference type="OrthoDB" id="9776488at2"/>
<comment type="similarity">
    <text evidence="1">Belongs to the metallo-dependent hydrolases superfamily. NagA family.</text>
</comment>
<sequence>MFDYALLNGYVVDPKNKIASKLNIGIKDGKIAALTIDEIEGENNIDCSDLTISPGFVDIHMHEDSYDEKKKNFSFDIADCMLKMGVTSAVGGNCGSGPKHPERYLNEADRLGYPINIGLLSAHGNLRSDFGNFDKYKGVGKDVIYKMSERLEFELESGTLGLSFGIRYIPGVSSDEMAALSQTVKKYDRIVAAHIRDDADKVAPSIMELINIAKDTGIKVQVSHIGSMAAYGQMEQALQIIDYHSGTGINIGIDCYPYNAFCTSIGSTTFDDGFLERYGIDYSALEITQGEYKGQRLNEASFKKERENHPDYLVVAHVMRDSEVDKALSHPKTIVASDGILNNGNGHPRAAGTFPRFIREYVINKKLVSLNEAIAKMTYIPAERFGIDKGTLSIGADADITVFDIEKIRDTATFENPTLPPDGIDYVLIGGRMALAQGKIINRRLGCAIRA</sequence>
<evidence type="ECO:0000313" key="5">
    <source>
        <dbReference type="EMBL" id="GAQ25430.1"/>
    </source>
</evidence>
<dbReference type="Proteomes" id="UP000062160">
    <property type="component" value="Unassembled WGS sequence"/>
</dbReference>
<dbReference type="InterPro" id="IPR032466">
    <property type="entry name" value="Metal_Hydrolase"/>
</dbReference>
<name>A0A0U9HFX9_9FIRM</name>
<accession>A0A0U9HFX9</accession>
<dbReference type="InterPro" id="IPR013108">
    <property type="entry name" value="Amidohydro_3"/>
</dbReference>
<dbReference type="AlphaFoldDB" id="A0A0U9HFX9"/>
<gene>
    <name evidence="5" type="ORF">TSYNT_7455</name>
</gene>
<evidence type="ECO:0000259" key="3">
    <source>
        <dbReference type="Pfam" id="PF01979"/>
    </source>
</evidence>
<dbReference type="RefSeq" id="WP_059032813.1">
    <property type="nucleotide sequence ID" value="NZ_BSDN01000011.1"/>
</dbReference>
<keyword evidence="2" id="KW-0378">Hydrolase</keyword>
<evidence type="ECO:0000259" key="4">
    <source>
        <dbReference type="Pfam" id="PF07969"/>
    </source>
</evidence>
<dbReference type="STRING" id="224999.GCA_001485475_01447"/>
<protein>
    <submittedName>
        <fullName evidence="5">N-acyl-D-amino-acid deacylase</fullName>
    </submittedName>
</protein>
<dbReference type="GO" id="GO:0008448">
    <property type="term" value="F:N-acetylglucosamine-6-phosphate deacetylase activity"/>
    <property type="evidence" value="ECO:0007669"/>
    <property type="project" value="TreeGrafter"/>
</dbReference>